<dbReference type="PANTHER" id="PTHR32322">
    <property type="entry name" value="INNER MEMBRANE TRANSPORTER"/>
    <property type="match status" value="1"/>
</dbReference>
<feature type="transmembrane region" description="Helical" evidence="6">
    <location>
        <begin position="91"/>
        <end position="111"/>
    </location>
</feature>
<evidence type="ECO:0000259" key="7">
    <source>
        <dbReference type="Pfam" id="PF00892"/>
    </source>
</evidence>
<dbReference type="PANTHER" id="PTHR32322:SF2">
    <property type="entry name" value="EAMA DOMAIN-CONTAINING PROTEIN"/>
    <property type="match status" value="1"/>
</dbReference>
<keyword evidence="5 6" id="KW-0472">Membrane</keyword>
<feature type="transmembrane region" description="Helical" evidence="6">
    <location>
        <begin position="7"/>
        <end position="31"/>
    </location>
</feature>
<evidence type="ECO:0000256" key="1">
    <source>
        <dbReference type="ARBA" id="ARBA00004141"/>
    </source>
</evidence>
<keyword evidence="3 6" id="KW-0812">Transmembrane</keyword>
<comment type="subcellular location">
    <subcellularLocation>
        <location evidence="1">Membrane</location>
        <topology evidence="1">Multi-pass membrane protein</topology>
    </subcellularLocation>
</comment>
<evidence type="ECO:0000256" key="3">
    <source>
        <dbReference type="ARBA" id="ARBA00022692"/>
    </source>
</evidence>
<name>A0ABV2CNF5_9RHOO</name>
<feature type="domain" description="EamA" evidence="7">
    <location>
        <begin position="152"/>
        <end position="288"/>
    </location>
</feature>
<comment type="caution">
    <text evidence="8">The sequence shown here is derived from an EMBL/GenBank/DDBJ whole genome shotgun (WGS) entry which is preliminary data.</text>
</comment>
<evidence type="ECO:0000256" key="5">
    <source>
        <dbReference type="ARBA" id="ARBA00023136"/>
    </source>
</evidence>
<protein>
    <submittedName>
        <fullName evidence="8">EamA family transporter</fullName>
    </submittedName>
</protein>
<dbReference type="Proteomes" id="UP001548590">
    <property type="component" value="Unassembled WGS sequence"/>
</dbReference>
<dbReference type="SUPFAM" id="SSF103481">
    <property type="entry name" value="Multidrug resistance efflux transporter EmrE"/>
    <property type="match status" value="2"/>
</dbReference>
<feature type="transmembrane region" description="Helical" evidence="6">
    <location>
        <begin position="270"/>
        <end position="289"/>
    </location>
</feature>
<evidence type="ECO:0000256" key="2">
    <source>
        <dbReference type="ARBA" id="ARBA00007362"/>
    </source>
</evidence>
<evidence type="ECO:0000313" key="9">
    <source>
        <dbReference type="Proteomes" id="UP001548590"/>
    </source>
</evidence>
<feature type="transmembrane region" description="Helical" evidence="6">
    <location>
        <begin position="123"/>
        <end position="142"/>
    </location>
</feature>
<accession>A0ABV2CNF5</accession>
<feature type="transmembrane region" description="Helical" evidence="6">
    <location>
        <begin position="246"/>
        <end position="264"/>
    </location>
</feature>
<sequence length="308" mass="33048">MPALPSFALYLLSSLIWGSTWMAITFQFGLVDPAASVGYRFLLAGLIFLAWSVWRGEGWRLPLHHLRWVALQGVLLFGISYTATYEAERHIASGLMAVLNSATMLFNLIGLRIAFGKRLDAKSLAGACLGCLGIVLVFWPELASVKDASAWLGVGFGLSAAVLASVGNLVAQRNHQHKVPLQAGIGWAMLFGGATALLIALGKGEALVFDTRPGYIASLLYLAIFGSVIAFASYFTLIGRMGAGRAGYVAVAVPILALVLSGFFEGFVWQLWTVLGIACAVAGNLIMMLEPARLQRLAFWRRAPDAQA</sequence>
<keyword evidence="9" id="KW-1185">Reference proteome</keyword>
<evidence type="ECO:0000256" key="4">
    <source>
        <dbReference type="ARBA" id="ARBA00022989"/>
    </source>
</evidence>
<dbReference type="InterPro" id="IPR037185">
    <property type="entry name" value="EmrE-like"/>
</dbReference>
<dbReference type="EMBL" id="JBEWLZ010000003">
    <property type="protein sequence ID" value="MET1489420.1"/>
    <property type="molecule type" value="Genomic_DNA"/>
</dbReference>
<evidence type="ECO:0000256" key="6">
    <source>
        <dbReference type="SAM" id="Phobius"/>
    </source>
</evidence>
<feature type="transmembrane region" description="Helical" evidence="6">
    <location>
        <begin position="214"/>
        <end position="234"/>
    </location>
</feature>
<organism evidence="8 9">
    <name type="scientific">Uliginosibacterium paludis</name>
    <dbReference type="NCBI Taxonomy" id="1615952"/>
    <lineage>
        <taxon>Bacteria</taxon>
        <taxon>Pseudomonadati</taxon>
        <taxon>Pseudomonadota</taxon>
        <taxon>Betaproteobacteria</taxon>
        <taxon>Rhodocyclales</taxon>
        <taxon>Zoogloeaceae</taxon>
        <taxon>Uliginosibacterium</taxon>
    </lineage>
</organism>
<feature type="domain" description="EamA" evidence="7">
    <location>
        <begin position="9"/>
        <end position="138"/>
    </location>
</feature>
<feature type="transmembrane region" description="Helical" evidence="6">
    <location>
        <begin position="183"/>
        <end position="202"/>
    </location>
</feature>
<feature type="transmembrane region" description="Helical" evidence="6">
    <location>
        <begin position="148"/>
        <end position="171"/>
    </location>
</feature>
<comment type="similarity">
    <text evidence="2">Belongs to the EamA transporter family.</text>
</comment>
<proteinExistence type="inferred from homology"/>
<reference evidence="8 9" key="1">
    <citation type="submission" date="2024-07" db="EMBL/GenBank/DDBJ databases">
        <title>Uliginosibacterium paludis KCTC:42655.</title>
        <authorList>
            <person name="Kim M.K."/>
        </authorList>
    </citation>
    <scope>NUCLEOTIDE SEQUENCE [LARGE SCALE GENOMIC DNA]</scope>
    <source>
        <strain evidence="8 9">KCTC 42655</strain>
    </source>
</reference>
<dbReference type="InterPro" id="IPR000620">
    <property type="entry name" value="EamA_dom"/>
</dbReference>
<evidence type="ECO:0000313" key="8">
    <source>
        <dbReference type="EMBL" id="MET1489420.1"/>
    </source>
</evidence>
<feature type="transmembrane region" description="Helical" evidence="6">
    <location>
        <begin position="37"/>
        <end position="54"/>
    </location>
</feature>
<gene>
    <name evidence="8" type="ORF">ABVT11_06245</name>
</gene>
<dbReference type="InterPro" id="IPR050638">
    <property type="entry name" value="AA-Vitamin_Transporters"/>
</dbReference>
<dbReference type="RefSeq" id="WP_345925517.1">
    <property type="nucleotide sequence ID" value="NZ_JBDIVF010000002.1"/>
</dbReference>
<dbReference type="Pfam" id="PF00892">
    <property type="entry name" value="EamA"/>
    <property type="match status" value="2"/>
</dbReference>
<feature type="transmembrane region" description="Helical" evidence="6">
    <location>
        <begin position="66"/>
        <end position="85"/>
    </location>
</feature>
<keyword evidence="4 6" id="KW-1133">Transmembrane helix</keyword>